<reference evidence="1" key="1">
    <citation type="journal article" date="2021" name="Nat. Commun.">
        <title>Genetic determinants of endophytism in the Arabidopsis root mycobiome.</title>
        <authorList>
            <person name="Mesny F."/>
            <person name="Miyauchi S."/>
            <person name="Thiergart T."/>
            <person name="Pickel B."/>
            <person name="Atanasova L."/>
            <person name="Karlsson M."/>
            <person name="Huettel B."/>
            <person name="Barry K.W."/>
            <person name="Haridas S."/>
            <person name="Chen C."/>
            <person name="Bauer D."/>
            <person name="Andreopoulos W."/>
            <person name="Pangilinan J."/>
            <person name="LaButti K."/>
            <person name="Riley R."/>
            <person name="Lipzen A."/>
            <person name="Clum A."/>
            <person name="Drula E."/>
            <person name="Henrissat B."/>
            <person name="Kohler A."/>
            <person name="Grigoriev I.V."/>
            <person name="Martin F.M."/>
            <person name="Hacquard S."/>
        </authorList>
    </citation>
    <scope>NUCLEOTIDE SEQUENCE</scope>
    <source>
        <strain evidence="1">MPI-CAGE-CH-0230</strain>
    </source>
</reference>
<comment type="caution">
    <text evidence="1">The sequence shown here is derived from an EMBL/GenBank/DDBJ whole genome shotgun (WGS) entry which is preliminary data.</text>
</comment>
<dbReference type="EMBL" id="JAGTJQ010000016">
    <property type="protein sequence ID" value="KAH7010884.1"/>
    <property type="molecule type" value="Genomic_DNA"/>
</dbReference>
<keyword evidence="2" id="KW-1185">Reference proteome</keyword>
<dbReference type="OrthoDB" id="2883672at2759"/>
<evidence type="ECO:0000313" key="2">
    <source>
        <dbReference type="Proteomes" id="UP000756346"/>
    </source>
</evidence>
<dbReference type="RefSeq" id="XP_046004369.1">
    <property type="nucleotide sequence ID" value="XM_046156011.1"/>
</dbReference>
<dbReference type="AlphaFoldDB" id="A0A9P8XQB5"/>
<name>A0A9P8XQB5_9PEZI</name>
<accession>A0A9P8XQB5</accession>
<dbReference type="Proteomes" id="UP000756346">
    <property type="component" value="Unassembled WGS sequence"/>
</dbReference>
<proteinExistence type="predicted"/>
<protein>
    <submittedName>
        <fullName evidence="1">Uncharacterized protein</fullName>
    </submittedName>
</protein>
<evidence type="ECO:0000313" key="1">
    <source>
        <dbReference type="EMBL" id="KAH7010884.1"/>
    </source>
</evidence>
<gene>
    <name evidence="1" type="ORF">B0I36DRAFT_341451</name>
</gene>
<dbReference type="GeneID" id="70185557"/>
<sequence>MAPSLAELYRAAMIPHRFGYALYEPVAFISLRPGMLGYLDEYRRWHSILDLADAEAITAAGYTPIGRLQRCDPDPRRWGPRVSSNTNEANVELGGAINAQSLGLPVGIAGAVRYSTNADFGAVLMCDDDVISEGYDFRNPFLDWLKENSKKLLADYPDLKRHGVCATTWTYSASDIHINAWTNSNTNLTVGFVVDAEPVARGHSEMSWVRSRSSSGWMAWTGQKRVVFFTGVKIKYGTFHVREKAESSWRGAKDAFLVTGLDGGESCEAIAEFFGDDWEEIKEDEEEQDD</sequence>
<organism evidence="1 2">
    <name type="scientific">Microdochium trichocladiopsis</name>
    <dbReference type="NCBI Taxonomy" id="1682393"/>
    <lineage>
        <taxon>Eukaryota</taxon>
        <taxon>Fungi</taxon>
        <taxon>Dikarya</taxon>
        <taxon>Ascomycota</taxon>
        <taxon>Pezizomycotina</taxon>
        <taxon>Sordariomycetes</taxon>
        <taxon>Xylariomycetidae</taxon>
        <taxon>Xylariales</taxon>
        <taxon>Microdochiaceae</taxon>
        <taxon>Microdochium</taxon>
    </lineage>
</organism>